<evidence type="ECO:0000256" key="1">
    <source>
        <dbReference type="ARBA" id="ARBA00007637"/>
    </source>
</evidence>
<comment type="similarity">
    <text evidence="1">Belongs to the NAD(P)-dependent epimerase/dehydratase family.</text>
</comment>
<evidence type="ECO:0000256" key="5">
    <source>
        <dbReference type="ARBA" id="ARBA00066604"/>
    </source>
</evidence>
<dbReference type="InterPro" id="IPR051225">
    <property type="entry name" value="NAD(P)_epim/dehydratase"/>
</dbReference>
<comment type="pathway">
    <text evidence="4">Amino-acid degradation; L-threonine degradation via oxydo-reductase pathway; glycine from L-threonine: step 1/2.</text>
</comment>
<dbReference type="EnsemblProtists" id="EOD22351">
    <property type="protein sequence ID" value="EOD22351"/>
    <property type="gene ID" value="EMIHUDRAFT_368415"/>
</dbReference>
<dbReference type="eggNOG" id="KOG2774">
    <property type="taxonomic scope" value="Eukaryota"/>
</dbReference>
<sequence>MFRRRVASRLVSRSCLAAPASSSRPLSSAAGGAVLLTGACGQVGQELLPALRAAYGADNVIASDVRKPPPGADDGGRFLYLDVTQAAELSRIVTEHRVGTIVHLAALLSATGEKNPQLALAVNNMGVSNVLEAARLNGLRVFSPSTIAVFGPSSPKQNTPDETVMRPTTIYGVTKVHLELLGEYYHAKFGVDFRSLRYPGVISSAAMPGGGTTDYAVEIYHAALARDQYECFLREDTELPMMYMPDLLSATIGLMEAPDEALTQRTYNIGAMSFTPEQLAASIRRVRPHFAMSCAPDFRQAIAETWPQALDDSAARRDWGWQPRYDLDAMTDDMLRVLSARRDAEAAEAAAAAAARLAEESRAAALKRKRMTEFLAAAEEPVKV</sequence>
<dbReference type="InterPro" id="IPR001509">
    <property type="entry name" value="Epimerase_deHydtase"/>
</dbReference>
<dbReference type="KEGG" id="ehx:EMIHUDRAFT_368415"/>
<comment type="function">
    <text evidence="3">Catalyzes the NAD(+)-dependent oxidation of L-threonine to 2-amino-3-ketobutyrate, mediating L-threonine catabolism.</text>
</comment>
<dbReference type="OMA" id="HWHASPR"/>
<protein>
    <recommendedName>
        <fullName evidence="6">L-threonine 3-dehydrogenase, mitochondrial</fullName>
        <ecNumber evidence="5">1.1.1.103</ecNumber>
    </recommendedName>
</protein>
<organism evidence="8 9">
    <name type="scientific">Emiliania huxleyi (strain CCMP1516)</name>
    <dbReference type="NCBI Taxonomy" id="280463"/>
    <lineage>
        <taxon>Eukaryota</taxon>
        <taxon>Haptista</taxon>
        <taxon>Haptophyta</taxon>
        <taxon>Prymnesiophyceae</taxon>
        <taxon>Isochrysidales</taxon>
        <taxon>Noelaerhabdaceae</taxon>
        <taxon>Emiliania</taxon>
    </lineage>
</organism>
<evidence type="ECO:0000256" key="6">
    <source>
        <dbReference type="ARBA" id="ARBA00069940"/>
    </source>
</evidence>
<dbReference type="Gene3D" id="3.40.50.720">
    <property type="entry name" value="NAD(P)-binding Rossmann-like Domain"/>
    <property type="match status" value="1"/>
</dbReference>
<dbReference type="FunFam" id="3.40.50.720:FF:000077">
    <property type="entry name" value="L-threonine 3-dehydrogenase, mitochondrial"/>
    <property type="match status" value="1"/>
</dbReference>
<dbReference type="GO" id="GO:0008743">
    <property type="term" value="F:L-threonine 3-dehydrogenase activity"/>
    <property type="evidence" value="ECO:0007669"/>
    <property type="project" value="UniProtKB-EC"/>
</dbReference>
<dbReference type="AlphaFoldDB" id="A0A0D3JFR6"/>
<name>A0A0D3JFR6_EMIH1</name>
<reference evidence="9" key="1">
    <citation type="journal article" date="2013" name="Nature">
        <title>Pan genome of the phytoplankton Emiliania underpins its global distribution.</title>
        <authorList>
            <person name="Read B.A."/>
            <person name="Kegel J."/>
            <person name="Klute M.J."/>
            <person name="Kuo A."/>
            <person name="Lefebvre S.C."/>
            <person name="Maumus F."/>
            <person name="Mayer C."/>
            <person name="Miller J."/>
            <person name="Monier A."/>
            <person name="Salamov A."/>
            <person name="Young J."/>
            <person name="Aguilar M."/>
            <person name="Claverie J.M."/>
            <person name="Frickenhaus S."/>
            <person name="Gonzalez K."/>
            <person name="Herman E.K."/>
            <person name="Lin Y.C."/>
            <person name="Napier J."/>
            <person name="Ogata H."/>
            <person name="Sarno A.F."/>
            <person name="Shmutz J."/>
            <person name="Schroeder D."/>
            <person name="de Vargas C."/>
            <person name="Verret F."/>
            <person name="von Dassow P."/>
            <person name="Valentin K."/>
            <person name="Van de Peer Y."/>
            <person name="Wheeler G."/>
            <person name="Dacks J.B."/>
            <person name="Delwiche C.F."/>
            <person name="Dyhrman S.T."/>
            <person name="Glockner G."/>
            <person name="John U."/>
            <person name="Richards T."/>
            <person name="Worden A.Z."/>
            <person name="Zhang X."/>
            <person name="Grigoriev I.V."/>
            <person name="Allen A.E."/>
            <person name="Bidle K."/>
            <person name="Borodovsky M."/>
            <person name="Bowler C."/>
            <person name="Brownlee C."/>
            <person name="Cock J.M."/>
            <person name="Elias M."/>
            <person name="Gladyshev V.N."/>
            <person name="Groth M."/>
            <person name="Guda C."/>
            <person name="Hadaegh A."/>
            <person name="Iglesias-Rodriguez M.D."/>
            <person name="Jenkins J."/>
            <person name="Jones B.M."/>
            <person name="Lawson T."/>
            <person name="Leese F."/>
            <person name="Lindquist E."/>
            <person name="Lobanov A."/>
            <person name="Lomsadze A."/>
            <person name="Malik S.B."/>
            <person name="Marsh M.E."/>
            <person name="Mackinder L."/>
            <person name="Mock T."/>
            <person name="Mueller-Roeber B."/>
            <person name="Pagarete A."/>
            <person name="Parker M."/>
            <person name="Probert I."/>
            <person name="Quesneville H."/>
            <person name="Raines C."/>
            <person name="Rensing S.A."/>
            <person name="Riano-Pachon D.M."/>
            <person name="Richier S."/>
            <person name="Rokitta S."/>
            <person name="Shiraiwa Y."/>
            <person name="Soanes D.M."/>
            <person name="van der Giezen M."/>
            <person name="Wahlund T.M."/>
            <person name="Williams B."/>
            <person name="Wilson W."/>
            <person name="Wolfe G."/>
            <person name="Wurch L.L."/>
        </authorList>
    </citation>
    <scope>NUCLEOTIDE SEQUENCE</scope>
</reference>
<evidence type="ECO:0000256" key="3">
    <source>
        <dbReference type="ARBA" id="ARBA00059023"/>
    </source>
</evidence>
<dbReference type="RefSeq" id="XP_005774780.1">
    <property type="nucleotide sequence ID" value="XM_005774723.1"/>
</dbReference>
<evidence type="ECO:0000259" key="7">
    <source>
        <dbReference type="Pfam" id="PF01370"/>
    </source>
</evidence>
<accession>A0A0D3JFR6</accession>
<dbReference type="EC" id="1.1.1.103" evidence="5"/>
<evidence type="ECO:0000256" key="2">
    <source>
        <dbReference type="ARBA" id="ARBA00050613"/>
    </source>
</evidence>
<dbReference type="InterPro" id="IPR036291">
    <property type="entry name" value="NAD(P)-bd_dom_sf"/>
</dbReference>
<dbReference type="HOGENOM" id="CLU_007383_19_1_1"/>
<proteinExistence type="inferred from homology"/>
<dbReference type="Proteomes" id="UP000013827">
    <property type="component" value="Unassembled WGS sequence"/>
</dbReference>
<dbReference type="PaxDb" id="2903-EOD22351"/>
<evidence type="ECO:0000313" key="9">
    <source>
        <dbReference type="Proteomes" id="UP000013827"/>
    </source>
</evidence>
<feature type="domain" description="NAD-dependent epimerase/dehydratase" evidence="7">
    <location>
        <begin position="34"/>
        <end position="270"/>
    </location>
</feature>
<dbReference type="STRING" id="2903.R1EH92"/>
<dbReference type="GO" id="GO:0006567">
    <property type="term" value="P:L-threonine catabolic process"/>
    <property type="evidence" value="ECO:0007669"/>
    <property type="project" value="TreeGrafter"/>
</dbReference>
<reference evidence="8" key="2">
    <citation type="submission" date="2024-10" db="UniProtKB">
        <authorList>
            <consortium name="EnsemblProtists"/>
        </authorList>
    </citation>
    <scope>IDENTIFICATION</scope>
</reference>
<keyword evidence="9" id="KW-1185">Reference proteome</keyword>
<evidence type="ECO:0000313" key="8">
    <source>
        <dbReference type="EnsemblProtists" id="EOD22351"/>
    </source>
</evidence>
<dbReference type="Pfam" id="PF01370">
    <property type="entry name" value="Epimerase"/>
    <property type="match status" value="1"/>
</dbReference>
<dbReference type="PANTHER" id="PTHR42687">
    <property type="entry name" value="L-THREONINE 3-DEHYDROGENASE"/>
    <property type="match status" value="1"/>
</dbReference>
<dbReference type="GeneID" id="17267895"/>
<comment type="catalytic activity">
    <reaction evidence="2">
        <text>L-threonine + NAD(+) = (2S)-2-amino-3-oxobutanoate + NADH + H(+)</text>
        <dbReference type="Rhea" id="RHEA:13161"/>
        <dbReference type="ChEBI" id="CHEBI:15378"/>
        <dbReference type="ChEBI" id="CHEBI:57540"/>
        <dbReference type="ChEBI" id="CHEBI:57926"/>
        <dbReference type="ChEBI" id="CHEBI:57945"/>
        <dbReference type="ChEBI" id="CHEBI:78948"/>
        <dbReference type="EC" id="1.1.1.103"/>
    </reaction>
</comment>
<dbReference type="SUPFAM" id="SSF51735">
    <property type="entry name" value="NAD(P)-binding Rossmann-fold domains"/>
    <property type="match status" value="1"/>
</dbReference>
<dbReference type="PANTHER" id="PTHR42687:SF1">
    <property type="entry name" value="L-THREONINE 3-DEHYDROGENASE, MITOCHONDRIAL"/>
    <property type="match status" value="1"/>
</dbReference>
<evidence type="ECO:0000256" key="4">
    <source>
        <dbReference type="ARBA" id="ARBA00060557"/>
    </source>
</evidence>